<dbReference type="GO" id="GO:0006605">
    <property type="term" value="P:protein targeting"/>
    <property type="evidence" value="ECO:0007669"/>
    <property type="project" value="InterPro"/>
</dbReference>
<feature type="region of interest" description="Disordered" evidence="4">
    <location>
        <begin position="1653"/>
        <end position="1686"/>
    </location>
</feature>
<feature type="non-terminal residue" evidence="7">
    <location>
        <position position="1"/>
    </location>
</feature>
<evidence type="ECO:0000256" key="3">
    <source>
        <dbReference type="ARBA" id="ARBA00023010"/>
    </source>
</evidence>
<dbReference type="EMBL" id="CAJNOT010003789">
    <property type="protein sequence ID" value="CAF1399959.1"/>
    <property type="molecule type" value="Genomic_DNA"/>
</dbReference>
<feature type="domain" description="SecA family profile" evidence="6">
    <location>
        <begin position="1"/>
        <end position="497"/>
    </location>
</feature>
<keyword evidence="2" id="KW-0653">Protein transport</keyword>
<organism evidence="7 8">
    <name type="scientific">Rotaria sordida</name>
    <dbReference type="NCBI Taxonomy" id="392033"/>
    <lineage>
        <taxon>Eukaryota</taxon>
        <taxon>Metazoa</taxon>
        <taxon>Spiralia</taxon>
        <taxon>Gnathifera</taxon>
        <taxon>Rotifera</taxon>
        <taxon>Eurotatoria</taxon>
        <taxon>Bdelloidea</taxon>
        <taxon>Philodinida</taxon>
        <taxon>Philodinidae</taxon>
        <taxon>Rotaria</taxon>
    </lineage>
</organism>
<sequence length="1845" mass="211598">WIGQGTYGSGGWCAAFDDFCGNAPDVVSCLRDLAIEGEQKCRSFFQLLKLESGHICHESDDVNHQSYRLSLDTPQGNIVYGEVGGFQRDILESEFNNKKIFDERYEKRKKCLIVDEVDNMCLDRARHVLYLSHEIQSLKWLETLFINIWIAVLRVDINNTNDMSEHIKDISEFIIHAVKNKMIYVPDYLHEYVDYKIKRWIDSAFQARIMREDDHFVLDIAKTDGQIVQKHRTIIVLDKDTGTEQYSTRWSNGLAQFLELKYRRKLSMESLKAVFISNKAFFQRYKDCLYGLTGTLGSQNSQSFLSDLYNVQFADLPTSKKKYFYQISSKVAFEYSDWLDLIAKETIEQAKERPVLIICENVEATENIWGEFIRYGVAPHTITKYRRDGDNIEERFRKKPATMGDIIIATNKGGRGTDIHVNPNMNAKGGMHVILGYLPENVRIEEQAFGRTARNGAAGTGQFILQVDKSTYEKIYDLSQYPRDIQQMKLADLSDAIIEREKINRDNKEAARLSELKKKSILRLEVEEELFDKFNEFKRNITDKVFKTLFESKPNENKEKFVAVFQNVLKDRWAFWLDKAKDDIDAIKTSGQKSSLLNKYDSSFIGELTRTLENSSFNHLLKNFIERPEEAMQVGQVCLSVEEFSMAKMCFEKAVTCGDSSGFSYMGIAFCIIKLRDGGNVKKESRRELKKAIRCLESIKRNLMANLKIAEILPQSASAEIFQKISSKENLYEDQIRGKIEIIGLHLHYLNNAVGQTVEPYDFILHQQEGEELTKEKKEKGERLYKSLVDGGLIQGNRRRKAFENATQRAKMKQEIRDNVDPSIAESIILLLDENKCQQKDFENIVCYNDQLWEVLNIRHTEDVFILDKSRIERVLPQEYEKLWKDLEDRIDPSHVDISLFETNSGMKQFRVYLEEKNMLSKTKRAKIEQLNPESLRFDGVYEKYSRINFNDHGHKPSNLKTFLEKLKEQIISQGDEYIYQTDLPYSTQEEEAKKILMFLKDKNIIKSGGLAIHKHGNRSEDIDNLLDKILPNVFINDKDLIKSKILALQGDIRSCEEDLKATLKDFIDLKDQEKVPNELKFFEGLGLNKFLIIEEDKSWWDWNAFAVAMIGLAQVIGGAVLIAFGCVNIGGALIAEGINDMIYATMAGLSGTFSWKDWAIQKAISFSISLLTCGIGKLASIGTTVATVGSVSITAIVTQVVKQAVYQFATTCLSKIADEKINETMKALLVPKLVKLVEDNLLQGVSAKTNEKVKRLYTTSKDEIEFEQGFVELKQNIEVALGKNVFNQQFDNIRIQVASAFKKSYDTILKGLSNSSSKYLKMAASAIKIGLLVDKIVNGVQYALKLANTFQAFIKIFDNQIAGKYEGEEKREEDTTIIKHRSDQLISIIKAYVTKVLTQGLVTILTKIMNGEFIRMAKNMVNFVKTSINEEFNQKNPIDTLKNSKQNVTEDGQNQVLVEQPCDIDNSSQERQDEMERDDIQNNIQNPKKLMENMSNETNDGNRALGRPDIQMLADKKCRDIIIYNKDTGETETIRPSGLRKIPAFFKQEAKIYYEGGENGDIGHLTNARGSEVYKQLNGRNDCLFIAYNESLGKTVDENFIQRERENFDRYIAENQTRYSQYRENENVNGRSEIIGGGQRTKRNYFEGVENLHERSAKRDPSSKQHSGESDHAQDRSSSSGVGTTKIDVTNFSVDETKETVGTYKDLDKQWKGRKFKYELNHIPPKDSYKDTPYQDIKMEDMPVIAMKYKDHRCYISTGRSQESIVYREQIRQHLKQGDFCSALNLEFVYMSKSGSPEGIYKSDINKFIDFLETKPIKNHPTRGKSAPLITTEQAKKLKDDLLS</sequence>
<dbReference type="PANTHER" id="PTHR30612:SF0">
    <property type="entry name" value="CHLOROPLAST PROTEIN-TRANSPORTING ATPASE"/>
    <property type="match status" value="1"/>
</dbReference>
<dbReference type="Gene3D" id="3.90.1440.10">
    <property type="entry name" value="SecA, preprotein cross-linking domain"/>
    <property type="match status" value="1"/>
</dbReference>
<evidence type="ECO:0000313" key="7">
    <source>
        <dbReference type="EMBL" id="CAF1399959.1"/>
    </source>
</evidence>
<dbReference type="GO" id="GO:0017038">
    <property type="term" value="P:protein import"/>
    <property type="evidence" value="ECO:0007669"/>
    <property type="project" value="InterPro"/>
</dbReference>
<dbReference type="InterPro" id="IPR001650">
    <property type="entry name" value="Helicase_C-like"/>
</dbReference>
<dbReference type="PROSITE" id="PS51194">
    <property type="entry name" value="HELICASE_CTER"/>
    <property type="match status" value="1"/>
</dbReference>
<dbReference type="Gene3D" id="3.40.50.300">
    <property type="entry name" value="P-loop containing nucleotide triphosphate hydrolases"/>
    <property type="match status" value="2"/>
</dbReference>
<feature type="domain" description="Helicase C-terminal" evidence="5">
    <location>
        <begin position="334"/>
        <end position="504"/>
    </location>
</feature>
<dbReference type="GO" id="GO:0006886">
    <property type="term" value="P:intracellular protein transport"/>
    <property type="evidence" value="ECO:0007669"/>
    <property type="project" value="InterPro"/>
</dbReference>
<feature type="compositionally biased region" description="Basic and acidic residues" evidence="4">
    <location>
        <begin position="1835"/>
        <end position="1845"/>
    </location>
</feature>
<evidence type="ECO:0000259" key="6">
    <source>
        <dbReference type="PROSITE" id="PS51196"/>
    </source>
</evidence>
<evidence type="ECO:0000259" key="5">
    <source>
        <dbReference type="PROSITE" id="PS51194"/>
    </source>
</evidence>
<evidence type="ECO:0000256" key="2">
    <source>
        <dbReference type="ARBA" id="ARBA00022927"/>
    </source>
</evidence>
<dbReference type="SMART" id="SM00490">
    <property type="entry name" value="HELICc"/>
    <property type="match status" value="1"/>
</dbReference>
<dbReference type="GO" id="GO:0005524">
    <property type="term" value="F:ATP binding"/>
    <property type="evidence" value="ECO:0007669"/>
    <property type="project" value="InterPro"/>
</dbReference>
<proteinExistence type="predicted"/>
<feature type="region of interest" description="Disordered" evidence="4">
    <location>
        <begin position="1821"/>
        <end position="1845"/>
    </location>
</feature>
<dbReference type="InterPro" id="IPR000185">
    <property type="entry name" value="SecA"/>
</dbReference>
<name>A0A815KY12_9BILA</name>
<dbReference type="Pfam" id="PF07517">
    <property type="entry name" value="SecA_DEAD"/>
    <property type="match status" value="1"/>
</dbReference>
<dbReference type="InterPro" id="IPR014018">
    <property type="entry name" value="SecA_motor_DEAD"/>
</dbReference>
<comment type="caution">
    <text evidence="7">The sequence shown here is derived from an EMBL/GenBank/DDBJ whole genome shotgun (WGS) entry which is preliminary data.</text>
</comment>
<feature type="compositionally biased region" description="Polar residues" evidence="4">
    <location>
        <begin position="1677"/>
        <end position="1686"/>
    </location>
</feature>
<dbReference type="GO" id="GO:0016020">
    <property type="term" value="C:membrane"/>
    <property type="evidence" value="ECO:0007669"/>
    <property type="project" value="InterPro"/>
</dbReference>
<feature type="compositionally biased region" description="Basic and acidic residues" evidence="4">
    <location>
        <begin position="1653"/>
        <end position="1676"/>
    </location>
</feature>
<accession>A0A815KY12</accession>
<dbReference type="PROSITE" id="PS51196">
    <property type="entry name" value="SECA_MOTOR_DEAD"/>
    <property type="match status" value="1"/>
</dbReference>
<dbReference type="Proteomes" id="UP000663864">
    <property type="component" value="Unassembled WGS sequence"/>
</dbReference>
<dbReference type="InterPro" id="IPR011115">
    <property type="entry name" value="SecA_DEAD"/>
</dbReference>
<evidence type="ECO:0000313" key="8">
    <source>
        <dbReference type="Proteomes" id="UP000663864"/>
    </source>
</evidence>
<dbReference type="Pfam" id="PF00271">
    <property type="entry name" value="Helicase_C"/>
    <property type="match status" value="1"/>
</dbReference>
<protein>
    <recommendedName>
        <fullName evidence="9">Preprotein translocase subunit SecA</fullName>
    </recommendedName>
</protein>
<reference evidence="7" key="1">
    <citation type="submission" date="2021-02" db="EMBL/GenBank/DDBJ databases">
        <authorList>
            <person name="Nowell W R."/>
        </authorList>
    </citation>
    <scope>NUCLEOTIDE SEQUENCE</scope>
</reference>
<keyword evidence="3" id="KW-0811">Translocation</keyword>
<keyword evidence="2" id="KW-0813">Transport</keyword>
<dbReference type="SUPFAM" id="SSF52540">
    <property type="entry name" value="P-loop containing nucleoside triphosphate hydrolases"/>
    <property type="match status" value="2"/>
</dbReference>
<evidence type="ECO:0000256" key="1">
    <source>
        <dbReference type="ARBA" id="ARBA00022490"/>
    </source>
</evidence>
<evidence type="ECO:0000256" key="4">
    <source>
        <dbReference type="SAM" id="MobiDB-lite"/>
    </source>
</evidence>
<gene>
    <name evidence="7" type="ORF">ZHD862_LOCUS33077</name>
</gene>
<evidence type="ECO:0008006" key="9">
    <source>
        <dbReference type="Google" id="ProtNLM"/>
    </source>
</evidence>
<dbReference type="InterPro" id="IPR027417">
    <property type="entry name" value="P-loop_NTPase"/>
</dbReference>
<keyword evidence="1" id="KW-0963">Cytoplasm</keyword>
<dbReference type="PANTHER" id="PTHR30612">
    <property type="entry name" value="SECA INNER MEMBRANE COMPONENT OF SEC PROTEIN SECRETION SYSTEM"/>
    <property type="match status" value="1"/>
</dbReference>